<evidence type="ECO:0000313" key="10">
    <source>
        <dbReference type="EMBL" id="MDG5754572.1"/>
    </source>
</evidence>
<evidence type="ECO:0000256" key="7">
    <source>
        <dbReference type="RuleBase" id="RU004016"/>
    </source>
</evidence>
<evidence type="ECO:0000256" key="5">
    <source>
        <dbReference type="ARBA" id="ARBA00022984"/>
    </source>
</evidence>
<dbReference type="InterPro" id="IPR012338">
    <property type="entry name" value="Beta-lactam/transpept-like"/>
</dbReference>
<dbReference type="PANTHER" id="PTHR21581">
    <property type="entry name" value="D-ALANYL-D-ALANINE CARBOXYPEPTIDASE"/>
    <property type="match status" value="1"/>
</dbReference>
<keyword evidence="5" id="KW-0573">Peptidoglycan synthesis</keyword>
<proteinExistence type="inferred from homology"/>
<dbReference type="SUPFAM" id="SSF56601">
    <property type="entry name" value="beta-lactamase/transpeptidase-like"/>
    <property type="match status" value="1"/>
</dbReference>
<evidence type="ECO:0000256" key="2">
    <source>
        <dbReference type="ARBA" id="ARBA00022729"/>
    </source>
</evidence>
<keyword evidence="11" id="KW-1185">Reference proteome</keyword>
<protein>
    <submittedName>
        <fullName evidence="10">Serine hydrolase</fullName>
    </submittedName>
</protein>
<evidence type="ECO:0000256" key="3">
    <source>
        <dbReference type="ARBA" id="ARBA00022801"/>
    </source>
</evidence>
<dbReference type="Pfam" id="PF00768">
    <property type="entry name" value="Peptidase_S11"/>
    <property type="match status" value="1"/>
</dbReference>
<dbReference type="EMBL" id="JARULN010000010">
    <property type="protein sequence ID" value="MDG5754572.1"/>
    <property type="molecule type" value="Genomic_DNA"/>
</dbReference>
<organism evidence="10 11">
    <name type="scientific">Ectobacillus antri</name>
    <dbReference type="NCBI Taxonomy" id="2486280"/>
    <lineage>
        <taxon>Bacteria</taxon>
        <taxon>Bacillati</taxon>
        <taxon>Bacillota</taxon>
        <taxon>Bacilli</taxon>
        <taxon>Bacillales</taxon>
        <taxon>Bacillaceae</taxon>
        <taxon>Ectobacillus</taxon>
    </lineage>
</organism>
<evidence type="ECO:0000259" key="9">
    <source>
        <dbReference type="Pfam" id="PF00768"/>
    </source>
</evidence>
<keyword evidence="2" id="KW-0732">Signal</keyword>
<feature type="transmembrane region" description="Helical" evidence="8">
    <location>
        <begin position="7"/>
        <end position="24"/>
    </location>
</feature>
<comment type="caution">
    <text evidence="10">The sequence shown here is derived from an EMBL/GenBank/DDBJ whole genome shotgun (WGS) entry which is preliminary data.</text>
</comment>
<dbReference type="PANTHER" id="PTHR21581:SF6">
    <property type="entry name" value="TRAFFICKING PROTEIN PARTICLE COMPLEX SUBUNIT 12"/>
    <property type="match status" value="1"/>
</dbReference>
<gene>
    <name evidence="10" type="ORF">P6P90_11390</name>
</gene>
<evidence type="ECO:0000256" key="1">
    <source>
        <dbReference type="ARBA" id="ARBA00007164"/>
    </source>
</evidence>
<keyword evidence="4" id="KW-0133">Cell shape</keyword>
<keyword evidence="8" id="KW-0472">Membrane</keyword>
<feature type="domain" description="Peptidase S11 D-alanyl-D-alanine carboxypeptidase A N-terminal" evidence="9">
    <location>
        <begin position="35"/>
        <end position="260"/>
    </location>
</feature>
<accession>A0ABT6H7I5</accession>
<dbReference type="Gene3D" id="3.40.710.10">
    <property type="entry name" value="DD-peptidase/beta-lactamase superfamily"/>
    <property type="match status" value="1"/>
</dbReference>
<dbReference type="InterPro" id="IPR001967">
    <property type="entry name" value="Peptidase_S11_N"/>
</dbReference>
<evidence type="ECO:0000313" key="11">
    <source>
        <dbReference type="Proteomes" id="UP001218246"/>
    </source>
</evidence>
<dbReference type="GO" id="GO:0016787">
    <property type="term" value="F:hydrolase activity"/>
    <property type="evidence" value="ECO:0007669"/>
    <property type="project" value="UniProtKB-KW"/>
</dbReference>
<evidence type="ECO:0000256" key="8">
    <source>
        <dbReference type="SAM" id="Phobius"/>
    </source>
</evidence>
<dbReference type="InterPro" id="IPR018044">
    <property type="entry name" value="Peptidase_S11"/>
</dbReference>
<evidence type="ECO:0000256" key="4">
    <source>
        <dbReference type="ARBA" id="ARBA00022960"/>
    </source>
</evidence>
<keyword evidence="3 10" id="KW-0378">Hydrolase</keyword>
<sequence length="278" mass="30382">MFILKRWIHVLSITFLITGITYITNSVKLSALSQKSAPLIKGRYAVVLDATTGEVLYEKDANVPAAPASLAKLMTALLVMEKVRPNEEIAITQHARNTEDGSAKISLRVGETLKRDEAIKLLLTISVDYVAESIAEHISGSGKGFAALMNERARELGIQATFHNASGADGKHHHASAHDLAVIAKEVIRYPAVLSAMHSVSTTVQTSAQYIEIHNNGRKELYQDPHAIASKSGHTKRAGYTLVTVDEKNGRRIITVVLQSNKENAYKDAQKITTYVLD</sequence>
<evidence type="ECO:0000256" key="6">
    <source>
        <dbReference type="ARBA" id="ARBA00023316"/>
    </source>
</evidence>
<reference evidence="10 11" key="1">
    <citation type="submission" date="2023-04" db="EMBL/GenBank/DDBJ databases">
        <title>Ectobacillus antri isolated from activated sludge.</title>
        <authorList>
            <person name="Yan P."/>
            <person name="Liu X."/>
        </authorList>
    </citation>
    <scope>NUCLEOTIDE SEQUENCE [LARGE SCALE GENOMIC DNA]</scope>
    <source>
        <strain evidence="10 11">C18H</strain>
    </source>
</reference>
<dbReference type="PRINTS" id="PR00725">
    <property type="entry name" value="DADACBPTASE1"/>
</dbReference>
<keyword evidence="6" id="KW-0961">Cell wall biogenesis/degradation</keyword>
<dbReference type="Proteomes" id="UP001218246">
    <property type="component" value="Unassembled WGS sequence"/>
</dbReference>
<keyword evidence="8" id="KW-1133">Transmembrane helix</keyword>
<keyword evidence="8" id="KW-0812">Transmembrane</keyword>
<name>A0ABT6H7I5_9BACI</name>
<comment type="similarity">
    <text evidence="1 7">Belongs to the peptidase S11 family.</text>
</comment>